<dbReference type="InterPro" id="IPR043904">
    <property type="entry name" value="PhoD_2-like"/>
</dbReference>
<evidence type="ECO:0000313" key="4">
    <source>
        <dbReference type="EMBL" id="KAE8259524.1"/>
    </source>
</evidence>
<gene>
    <name evidence="4" type="ORF">A4X03_0g4070</name>
    <name evidence="3" type="ORF">JKIAZH3_G8557</name>
</gene>
<keyword evidence="6" id="KW-1185">Reference proteome</keyword>
<dbReference type="InterPro" id="IPR018946">
    <property type="entry name" value="PhoD-like_MPP"/>
</dbReference>
<dbReference type="GO" id="GO:0016020">
    <property type="term" value="C:membrane"/>
    <property type="evidence" value="ECO:0007669"/>
    <property type="project" value="TreeGrafter"/>
</dbReference>
<feature type="domain" description="PhoD-like phosphatase" evidence="2">
    <location>
        <begin position="377"/>
        <end position="446"/>
    </location>
</feature>
<name>A0A177V9H2_9BASI</name>
<proteinExistence type="predicted"/>
<evidence type="ECO:0000313" key="3">
    <source>
        <dbReference type="EMBL" id="CAD6948393.1"/>
    </source>
</evidence>
<evidence type="ECO:0000313" key="5">
    <source>
        <dbReference type="Proteomes" id="UP000077671"/>
    </source>
</evidence>
<evidence type="ECO:0000313" key="6">
    <source>
        <dbReference type="Proteomes" id="UP000836402"/>
    </source>
</evidence>
<dbReference type="Proteomes" id="UP000077671">
    <property type="component" value="Unassembled WGS sequence"/>
</dbReference>
<dbReference type="EMBL" id="LWDD02000519">
    <property type="protein sequence ID" value="KAE8259524.1"/>
    <property type="molecule type" value="Genomic_DNA"/>
</dbReference>
<accession>A0A177V9H2</accession>
<feature type="domain" description="PhoD-like phosphatase" evidence="2">
    <location>
        <begin position="465"/>
        <end position="611"/>
    </location>
</feature>
<dbReference type="Pfam" id="PF19050">
    <property type="entry name" value="PhoD_2"/>
    <property type="match status" value="3"/>
</dbReference>
<dbReference type="PANTHER" id="PTHR46689:SF1">
    <property type="entry name" value="PHOD-LIKE PHOSPHATASE DOMAIN-CONTAINING PROTEIN"/>
    <property type="match status" value="1"/>
</dbReference>
<dbReference type="InterPro" id="IPR038607">
    <property type="entry name" value="PhoD-like_sf"/>
</dbReference>
<reference evidence="4" key="2">
    <citation type="journal article" date="2019" name="IMA Fungus">
        <title>Genome sequencing and comparison of five Tilletia species to identify candidate genes for the detection of regulated species infecting wheat.</title>
        <authorList>
            <person name="Nguyen H.D.T."/>
            <person name="Sultana T."/>
            <person name="Kesanakurti P."/>
            <person name="Hambleton S."/>
        </authorList>
    </citation>
    <scope>NUCLEOTIDE SEQUENCE</scope>
    <source>
        <strain evidence="4">DAOMC 238032</strain>
    </source>
</reference>
<reference evidence="4" key="1">
    <citation type="submission" date="2016-04" db="EMBL/GenBank/DDBJ databases">
        <authorList>
            <person name="Nguyen H.D."/>
            <person name="Kesanakurti P."/>
            <person name="Cullis J."/>
            <person name="Levesque C.A."/>
            <person name="Hambleton S."/>
        </authorList>
    </citation>
    <scope>NUCLEOTIDE SEQUENCE</scope>
    <source>
        <strain evidence="4">DAOMC 238032</strain>
    </source>
</reference>
<dbReference type="AlphaFoldDB" id="A0A177V9H2"/>
<dbReference type="CDD" id="cd07389">
    <property type="entry name" value="MPP_PhoD"/>
    <property type="match status" value="1"/>
</dbReference>
<feature type="compositionally biased region" description="Polar residues" evidence="1">
    <location>
        <begin position="687"/>
        <end position="705"/>
    </location>
</feature>
<dbReference type="PANTHER" id="PTHR46689">
    <property type="entry name" value="MEMBRANE PROTEIN, PUTATIVE-RELATED"/>
    <property type="match status" value="1"/>
</dbReference>
<sequence>MEGHAGTHASATGVESPRAVDVHTDGSGEIGGSRSAAYAVRTGPMLRYDTTQPERDFLYHAFCLIVTADKHSDQSHTPRIRYHTPQGEERTVDALRIFQYDGHSFWRFKFEFNLTDKPTKITYELLAARFIRADIQDIDFEDGNEQPNDGHLKNTVNDFHVPARDQSFRWSAHSCNGFSDVIKPEEWGGADPLWNDMLEAHEKDPFHAVVGGGDQIYCDKLTKEPELQPWVKASGAESIKMPVTDEIATSIDRFYFRHYASWFGGGAFARTIAHIPMVNMLDDHDLIDGFGTYKHETMLAPIFNTIGSRGYFWYLLFQQFIAPTPTPKEAPVNILDESKIDAQTSNPTQAGASEPVTHTFHSLILGFPGTYVPYRNHTFLTYLGPKQQLLLMDCRAERKVDQVVSPEGYGLIFSECKKRMPHTTEHLTILVGVPLAYPRMVFLERALSSSANPILMLAKAAAAGFTNKFDGQVELLDDLMDHWCAGPHKRERNRLIARTEMLALESHVRISWLSGDVHAGGVGVFYGSHEHDSTLDPKYQLAVITSAIVNAPPPPAVITVLNRLATKKHRSLFYLGVKESMVPLFEIDPQGNKSNTKYIWGGRNWCAVTHLPQSGELEFDLRIEIEKGHGTTKGYPVRAPPPKWAKPEQEHRHRIEELSEILEKELVSLKNRVKEKLPGWHHDEKSTIQSGSAGSAMTLTNASDSARNHAHADSSDGYDASTMGSISRPVVVTHSSFHRMRHHSHKEKVRV</sequence>
<evidence type="ECO:0000256" key="1">
    <source>
        <dbReference type="SAM" id="MobiDB-lite"/>
    </source>
</evidence>
<feature type="region of interest" description="Disordered" evidence="1">
    <location>
        <begin position="678"/>
        <end position="722"/>
    </location>
</feature>
<feature type="domain" description="PhoD-like phosphatase" evidence="2">
    <location>
        <begin position="151"/>
        <end position="320"/>
    </location>
</feature>
<dbReference type="Gene3D" id="3.60.21.70">
    <property type="entry name" value="PhoD-like phosphatase"/>
    <property type="match status" value="1"/>
</dbReference>
<protein>
    <recommendedName>
        <fullName evidence="2">PhoD-like phosphatase domain-containing protein</fullName>
    </recommendedName>
</protein>
<comment type="caution">
    <text evidence="4">The sequence shown here is derived from an EMBL/GenBank/DDBJ whole genome shotgun (WGS) entry which is preliminary data.</text>
</comment>
<reference evidence="3" key="3">
    <citation type="submission" date="2020-10" db="EMBL/GenBank/DDBJ databases">
        <authorList>
            <person name="Sedaghatjoo S."/>
        </authorList>
    </citation>
    <scope>NUCLEOTIDE SEQUENCE</scope>
    <source>
        <strain evidence="3">AZH3</strain>
    </source>
</reference>
<dbReference type="EMBL" id="CAJHJG010005196">
    <property type="protein sequence ID" value="CAD6948393.1"/>
    <property type="molecule type" value="Genomic_DNA"/>
</dbReference>
<dbReference type="Proteomes" id="UP000836402">
    <property type="component" value="Unassembled WGS sequence"/>
</dbReference>
<organism evidence="4 5">
    <name type="scientific">Tilletia caries</name>
    <name type="common">wheat bunt fungus</name>
    <dbReference type="NCBI Taxonomy" id="13290"/>
    <lineage>
        <taxon>Eukaryota</taxon>
        <taxon>Fungi</taxon>
        <taxon>Dikarya</taxon>
        <taxon>Basidiomycota</taxon>
        <taxon>Ustilaginomycotina</taxon>
        <taxon>Exobasidiomycetes</taxon>
        <taxon>Tilletiales</taxon>
        <taxon>Tilletiaceae</taxon>
        <taxon>Tilletia</taxon>
    </lineage>
</organism>
<feature type="region of interest" description="Disordered" evidence="1">
    <location>
        <begin position="1"/>
        <end position="33"/>
    </location>
</feature>
<evidence type="ECO:0000259" key="2">
    <source>
        <dbReference type="Pfam" id="PF19050"/>
    </source>
</evidence>